<keyword evidence="9" id="KW-1185">Reference proteome</keyword>
<evidence type="ECO:0000256" key="1">
    <source>
        <dbReference type="ARBA" id="ARBA00022485"/>
    </source>
</evidence>
<dbReference type="PROSITE" id="PS50926">
    <property type="entry name" value="TRAM"/>
    <property type="match status" value="1"/>
</dbReference>
<keyword evidence="1" id="KW-0004">4Fe-4S</keyword>
<comment type="similarity">
    <text evidence="6">Belongs to the class I-like SAM-binding methyltransferase superfamily. RNA M5U methyltransferase family.</text>
</comment>
<dbReference type="Gene3D" id="2.40.50.140">
    <property type="entry name" value="Nucleic acid-binding proteins"/>
    <property type="match status" value="1"/>
</dbReference>
<evidence type="ECO:0000259" key="7">
    <source>
        <dbReference type="PROSITE" id="PS50926"/>
    </source>
</evidence>
<keyword evidence="5" id="KW-0411">Iron-sulfur</keyword>
<feature type="active site" description="Nucleophile" evidence="6">
    <location>
        <position position="384"/>
    </location>
</feature>
<dbReference type="SUPFAM" id="SSF50249">
    <property type="entry name" value="Nucleic acid-binding proteins"/>
    <property type="match status" value="1"/>
</dbReference>
<dbReference type="PROSITE" id="PS51687">
    <property type="entry name" value="SAM_MT_RNA_M5U"/>
    <property type="match status" value="1"/>
</dbReference>
<evidence type="ECO:0000256" key="5">
    <source>
        <dbReference type="ARBA" id="ARBA00023014"/>
    </source>
</evidence>
<evidence type="ECO:0000313" key="9">
    <source>
        <dbReference type="Proteomes" id="UP001156613"/>
    </source>
</evidence>
<accession>A0ABQ5WH19</accession>
<dbReference type="InterPro" id="IPR029063">
    <property type="entry name" value="SAM-dependent_MTases_sf"/>
</dbReference>
<evidence type="ECO:0000256" key="6">
    <source>
        <dbReference type="PROSITE-ProRule" id="PRU01024"/>
    </source>
</evidence>
<dbReference type="RefSeq" id="WP_082785323.1">
    <property type="nucleotide sequence ID" value="NZ_BEWO01000002.1"/>
</dbReference>
<feature type="binding site" evidence="6">
    <location>
        <position position="264"/>
    </location>
    <ligand>
        <name>S-adenosyl-L-methionine</name>
        <dbReference type="ChEBI" id="CHEBI:59789"/>
    </ligand>
</feature>
<keyword evidence="4 6" id="KW-0949">S-adenosyl-L-methionine</keyword>
<protein>
    <submittedName>
        <fullName evidence="8">RNA methyltransferase</fullName>
    </submittedName>
</protein>
<dbReference type="Pfam" id="PF01938">
    <property type="entry name" value="TRAM"/>
    <property type="match status" value="1"/>
</dbReference>
<keyword evidence="1" id="KW-0408">Iron</keyword>
<dbReference type="InterPro" id="IPR002792">
    <property type="entry name" value="TRAM_dom"/>
</dbReference>
<evidence type="ECO:0000313" key="8">
    <source>
        <dbReference type="EMBL" id="GLQ59473.1"/>
    </source>
</evidence>
<evidence type="ECO:0000256" key="3">
    <source>
        <dbReference type="ARBA" id="ARBA00022679"/>
    </source>
</evidence>
<feature type="domain" description="TRAM" evidence="7">
    <location>
        <begin position="8"/>
        <end position="67"/>
    </location>
</feature>
<evidence type="ECO:0000256" key="4">
    <source>
        <dbReference type="ARBA" id="ARBA00022691"/>
    </source>
</evidence>
<feature type="binding site" evidence="6">
    <location>
        <position position="358"/>
    </location>
    <ligand>
        <name>S-adenosyl-L-methionine</name>
        <dbReference type="ChEBI" id="CHEBI:59789"/>
    </ligand>
</feature>
<evidence type="ECO:0000256" key="2">
    <source>
        <dbReference type="ARBA" id="ARBA00022603"/>
    </source>
</evidence>
<keyword evidence="1" id="KW-0479">Metal-binding</keyword>
<organism evidence="8 9">
    <name type="scientific">Gluconobacter japonicus</name>
    <dbReference type="NCBI Taxonomy" id="376620"/>
    <lineage>
        <taxon>Bacteria</taxon>
        <taxon>Pseudomonadati</taxon>
        <taxon>Pseudomonadota</taxon>
        <taxon>Alphaproteobacteria</taxon>
        <taxon>Acetobacterales</taxon>
        <taxon>Acetobacteraceae</taxon>
        <taxon>Gluconobacter</taxon>
    </lineage>
</organism>
<feature type="binding site" evidence="6">
    <location>
        <position position="294"/>
    </location>
    <ligand>
        <name>S-adenosyl-L-methionine</name>
        <dbReference type="ChEBI" id="CHEBI:59789"/>
    </ligand>
</feature>
<gene>
    <name evidence="8" type="primary">TrmA</name>
    <name evidence="8" type="ORF">GCM10010937_12760</name>
</gene>
<dbReference type="EMBL" id="BSNT01000020">
    <property type="protein sequence ID" value="GLQ59473.1"/>
    <property type="molecule type" value="Genomic_DNA"/>
</dbReference>
<dbReference type="PANTHER" id="PTHR11061">
    <property type="entry name" value="RNA M5U METHYLTRANSFERASE"/>
    <property type="match status" value="1"/>
</dbReference>
<keyword evidence="2 6" id="KW-0489">Methyltransferase</keyword>
<name>A0ABQ5WH19_GLUJA</name>
<reference evidence="9" key="1">
    <citation type="journal article" date="2019" name="Int. J. Syst. Evol. Microbiol.">
        <title>The Global Catalogue of Microorganisms (GCM) 10K type strain sequencing project: providing services to taxonomists for standard genome sequencing and annotation.</title>
        <authorList>
            <consortium name="The Broad Institute Genomics Platform"/>
            <consortium name="The Broad Institute Genome Sequencing Center for Infectious Disease"/>
            <person name="Wu L."/>
            <person name="Ma J."/>
        </authorList>
    </citation>
    <scope>NUCLEOTIDE SEQUENCE [LARGE SCALE GENOMIC DNA]</scope>
    <source>
        <strain evidence="9">NBRC 3271</strain>
    </source>
</reference>
<feature type="binding site" evidence="6">
    <location>
        <position position="314"/>
    </location>
    <ligand>
        <name>S-adenosyl-L-methionine</name>
        <dbReference type="ChEBI" id="CHEBI:59789"/>
    </ligand>
</feature>
<dbReference type="InterPro" id="IPR010280">
    <property type="entry name" value="U5_MeTrfase_fam"/>
</dbReference>
<dbReference type="Pfam" id="PF05958">
    <property type="entry name" value="tRNA_U5-meth_tr"/>
    <property type="match status" value="1"/>
</dbReference>
<dbReference type="GO" id="GO:0008168">
    <property type="term" value="F:methyltransferase activity"/>
    <property type="evidence" value="ECO:0007669"/>
    <property type="project" value="UniProtKB-KW"/>
</dbReference>
<dbReference type="SUPFAM" id="SSF53335">
    <property type="entry name" value="S-adenosyl-L-methionine-dependent methyltransferases"/>
    <property type="match status" value="1"/>
</dbReference>
<sequence length="448" mass="48124">MTLVITVMNNPGTGAFPLRIEGLGAAGDGVAHHDGHVLFLPGTLPGEEVLARFSGTRPELIEVTHPSADRVAPPCSLFGECGGCAIQEMSLPALLEWKTARVSAALDAAGFEDIPPPGQYQTAPYTRRRMDLAIQRIPGGIILGLHRRNGDPVDMTECHLLHPELFALLSPLREVLGTLGALTGRGSLVLNLLDSGPDLTLSTPAELTSADRSKLAAFGRAYNLPRISWQNPKDRSIETVSQTKPVTERFGEVETSPPPAAFLQATRDAENAIVQAAVEGLPSLNKKDITVELFAGCGTLTFPLSEKGRVLAYEGELAAANCLKAAAGGRRVEGYQRDLMRQPLLPHDLKSTRAVVLDPPYAGAGAQTIPLAKSGVKDIVYISCNPAALEKDGRALKEAGYSLLNWTVVDQFLWSTEVETVLVFSRDPKRIKRESSRRSHSAPSHLDS</sequence>
<dbReference type="Proteomes" id="UP001156613">
    <property type="component" value="Unassembled WGS sequence"/>
</dbReference>
<proteinExistence type="inferred from homology"/>
<dbReference type="InterPro" id="IPR012340">
    <property type="entry name" value="NA-bd_OB-fold"/>
</dbReference>
<dbReference type="GO" id="GO:0032259">
    <property type="term" value="P:methylation"/>
    <property type="evidence" value="ECO:0007669"/>
    <property type="project" value="UniProtKB-KW"/>
</dbReference>
<keyword evidence="3 6" id="KW-0808">Transferase</keyword>
<dbReference type="PANTHER" id="PTHR11061:SF49">
    <property type="entry name" value="23S RRNA (URACIL(1939)-C(5))-METHYLTRANSFERASE RLMD"/>
    <property type="match status" value="1"/>
</dbReference>
<comment type="caution">
    <text evidence="8">The sequence shown here is derived from an EMBL/GenBank/DDBJ whole genome shotgun (WGS) entry which is preliminary data.</text>
</comment>
<dbReference type="Gene3D" id="2.40.50.1070">
    <property type="match status" value="1"/>
</dbReference>
<dbReference type="Gene3D" id="3.40.50.150">
    <property type="entry name" value="Vaccinia Virus protein VP39"/>
    <property type="match status" value="1"/>
</dbReference>